<dbReference type="SUPFAM" id="SSF53254">
    <property type="entry name" value="Phosphoglycerate mutase-like"/>
    <property type="match status" value="1"/>
</dbReference>
<sequence length="159" mass="18295">MKTLILVRHAKSDWPEDTEDFDRPLAERGIENAHKMAAYLMQNGIHIDQFISSPALRALHTCEIFNETYHIEILTNRKLYNANESNFESVIYDLNDDVNSVAMFSHNNGISNFANMISEQIFSFPTCGVGAFSIDCDSWSEFENADKKLLFFYEPKNLK</sequence>
<keyword evidence="4" id="KW-1185">Reference proteome</keyword>
<dbReference type="Proteomes" id="UP000516438">
    <property type="component" value="Chromosome"/>
</dbReference>
<evidence type="ECO:0000256" key="1">
    <source>
        <dbReference type="PIRSR" id="PIRSR613078-1"/>
    </source>
</evidence>
<feature type="binding site" evidence="2">
    <location>
        <position position="57"/>
    </location>
    <ligand>
        <name>substrate</name>
    </ligand>
</feature>
<dbReference type="CDD" id="cd07067">
    <property type="entry name" value="HP_PGM_like"/>
    <property type="match status" value="1"/>
</dbReference>
<protein>
    <submittedName>
        <fullName evidence="3">Histidine phosphatase family protein</fullName>
    </submittedName>
</protein>
<evidence type="ECO:0000256" key="2">
    <source>
        <dbReference type="PIRSR" id="PIRSR613078-2"/>
    </source>
</evidence>
<dbReference type="EMBL" id="CP060203">
    <property type="protein sequence ID" value="QNS42525.1"/>
    <property type="molecule type" value="Genomic_DNA"/>
</dbReference>
<dbReference type="AlphaFoldDB" id="A0A7H1DZW7"/>
<reference evidence="3 4" key="1">
    <citation type="submission" date="2020-07" db="EMBL/GenBank/DDBJ databases">
        <title>Complete genome and description of Chryseobacterium manosquense strain Marseille-Q2069 sp. nov.</title>
        <authorList>
            <person name="Boxberger M."/>
        </authorList>
    </citation>
    <scope>NUCLEOTIDE SEQUENCE [LARGE SCALE GENOMIC DNA]</scope>
    <source>
        <strain evidence="3 4">Marseille-Q2069</strain>
    </source>
</reference>
<dbReference type="InterPro" id="IPR029033">
    <property type="entry name" value="His_PPase_superfam"/>
</dbReference>
<gene>
    <name evidence="3" type="ORF">H0S70_06055</name>
</gene>
<evidence type="ECO:0000313" key="4">
    <source>
        <dbReference type="Proteomes" id="UP000516438"/>
    </source>
</evidence>
<dbReference type="Gene3D" id="3.40.50.1240">
    <property type="entry name" value="Phosphoglycerate mutase-like"/>
    <property type="match status" value="1"/>
</dbReference>
<name>A0A7H1DZW7_9FLAO</name>
<proteinExistence type="predicted"/>
<feature type="active site" description="Proton donor/acceptor" evidence="1">
    <location>
        <position position="84"/>
    </location>
</feature>
<dbReference type="SMART" id="SM00855">
    <property type="entry name" value="PGAM"/>
    <property type="match status" value="1"/>
</dbReference>
<dbReference type="KEGG" id="cmaq:H0S70_06055"/>
<feature type="active site" description="Tele-phosphohistidine intermediate" evidence="1">
    <location>
        <position position="9"/>
    </location>
</feature>
<accession>A0A7H1DZW7</accession>
<organism evidence="3 4">
    <name type="scientific">Chryseobacterium manosquense</name>
    <dbReference type="NCBI Taxonomy" id="2754694"/>
    <lineage>
        <taxon>Bacteria</taxon>
        <taxon>Pseudomonadati</taxon>
        <taxon>Bacteroidota</taxon>
        <taxon>Flavobacteriia</taxon>
        <taxon>Flavobacteriales</taxon>
        <taxon>Weeksellaceae</taxon>
        <taxon>Chryseobacterium group</taxon>
        <taxon>Chryseobacterium</taxon>
    </lineage>
</organism>
<dbReference type="PANTHER" id="PTHR47623:SF1">
    <property type="entry name" value="OS09G0287300 PROTEIN"/>
    <property type="match status" value="1"/>
</dbReference>
<evidence type="ECO:0000313" key="3">
    <source>
        <dbReference type="EMBL" id="QNS42525.1"/>
    </source>
</evidence>
<dbReference type="RefSeq" id="WP_188322061.1">
    <property type="nucleotide sequence ID" value="NZ_CP060203.1"/>
</dbReference>
<dbReference type="PANTHER" id="PTHR47623">
    <property type="entry name" value="OS09G0287300 PROTEIN"/>
    <property type="match status" value="1"/>
</dbReference>
<dbReference type="InterPro" id="IPR013078">
    <property type="entry name" value="His_Pase_superF_clade-1"/>
</dbReference>
<dbReference type="Pfam" id="PF00300">
    <property type="entry name" value="His_Phos_1"/>
    <property type="match status" value="1"/>
</dbReference>